<accession>A0A0H5Q4E3</accession>
<reference evidence="2" key="2">
    <citation type="submission" date="2015-07" db="EMBL/GenBank/DDBJ databases">
        <title>Plasmids, circular viruses and viroids from rat gut.</title>
        <authorList>
            <person name="Jorgensen T.J."/>
            <person name="Hansen M.A."/>
            <person name="Xu Z."/>
            <person name="Tabak M.A."/>
            <person name="Sorensen S.J."/>
            <person name="Hansen L.H."/>
        </authorList>
    </citation>
    <scope>NUCLEOTIDE SEQUENCE</scope>
    <source>
        <plasmid evidence="2">pRGFK1324</plasmid>
    </source>
</reference>
<dbReference type="AlphaFoldDB" id="A0A0H5Q4E3"/>
<keyword evidence="2" id="KW-0614">Plasmid</keyword>
<evidence type="ECO:0000256" key="1">
    <source>
        <dbReference type="SAM" id="MobiDB-lite"/>
    </source>
</evidence>
<evidence type="ECO:0000313" key="2">
    <source>
        <dbReference type="EMBL" id="CRY96901.1"/>
    </source>
</evidence>
<protein>
    <submittedName>
        <fullName evidence="2">Uncharacterized protein</fullName>
    </submittedName>
</protein>
<organism evidence="2">
    <name type="scientific">uncultured prokaryote</name>
    <dbReference type="NCBI Taxonomy" id="198431"/>
    <lineage>
        <taxon>unclassified sequences</taxon>
        <taxon>environmental samples</taxon>
    </lineage>
</organism>
<proteinExistence type="predicted"/>
<reference evidence="2" key="1">
    <citation type="submission" date="2015-06" db="EMBL/GenBank/DDBJ databases">
        <authorList>
            <person name="Joergensen T."/>
        </authorList>
    </citation>
    <scope>NUCLEOTIDE SEQUENCE</scope>
    <source>
        <plasmid evidence="2">pRGFK1324</plasmid>
    </source>
</reference>
<name>A0A0H5Q4E3_9ZZZZ</name>
<sequence length="64" mass="7228">MTQSSTDRVRRFRERAKADGWTTIEVKVPAHRADDVRAFAQSLGEPAPQVSPNQGFLFPDLSRE</sequence>
<geneLocation type="plasmid" evidence="2">
    <name>pRGFK1324</name>
</geneLocation>
<feature type="region of interest" description="Disordered" evidence="1">
    <location>
        <begin position="43"/>
        <end position="64"/>
    </location>
</feature>
<dbReference type="EMBL" id="LN853890">
    <property type="protein sequence ID" value="CRY96901.1"/>
    <property type="molecule type" value="Genomic_DNA"/>
</dbReference>